<dbReference type="EMBL" id="BJZT01000044">
    <property type="protein sequence ID" value="GEP01519.1"/>
    <property type="molecule type" value="Genomic_DNA"/>
</dbReference>
<proteinExistence type="predicted"/>
<dbReference type="Proteomes" id="UP000321258">
    <property type="component" value="Unassembled WGS sequence"/>
</dbReference>
<reference evidence="1 2" key="1">
    <citation type="submission" date="2019-07" db="EMBL/GenBank/DDBJ databases">
        <title>Whole genome shotgun sequence of Methylobacterium haplocladii NBRC 107714.</title>
        <authorList>
            <person name="Hosoyama A."/>
            <person name="Uohara A."/>
            <person name="Ohji S."/>
            <person name="Ichikawa N."/>
        </authorList>
    </citation>
    <scope>NUCLEOTIDE SEQUENCE [LARGE SCALE GENOMIC DNA]</scope>
    <source>
        <strain evidence="1 2">NBRC 107714</strain>
    </source>
</reference>
<accession>A0A512IV60</accession>
<protein>
    <submittedName>
        <fullName evidence="1">Uncharacterized protein</fullName>
    </submittedName>
</protein>
<sequence length="64" mass="6989">MFAIPPEGPELGELQPLAEAIDELCEILGGERELVIEGLAEIIRRRAAFEVARRQVEMGGGRDA</sequence>
<keyword evidence="2" id="KW-1185">Reference proteome</keyword>
<dbReference type="RefSeq" id="WP_147081910.1">
    <property type="nucleotide sequence ID" value="NZ_BJZT01000044.1"/>
</dbReference>
<evidence type="ECO:0000313" key="2">
    <source>
        <dbReference type="Proteomes" id="UP000321258"/>
    </source>
</evidence>
<organism evidence="1 2">
    <name type="scientific">Methylobacterium haplocladii</name>
    <dbReference type="NCBI Taxonomy" id="1176176"/>
    <lineage>
        <taxon>Bacteria</taxon>
        <taxon>Pseudomonadati</taxon>
        <taxon>Pseudomonadota</taxon>
        <taxon>Alphaproteobacteria</taxon>
        <taxon>Hyphomicrobiales</taxon>
        <taxon>Methylobacteriaceae</taxon>
        <taxon>Methylobacterium</taxon>
    </lineage>
</organism>
<name>A0A512IV60_9HYPH</name>
<gene>
    <name evidence="1" type="ORF">MHA02_39060</name>
</gene>
<dbReference type="AlphaFoldDB" id="A0A512IV60"/>
<evidence type="ECO:0000313" key="1">
    <source>
        <dbReference type="EMBL" id="GEP01519.1"/>
    </source>
</evidence>
<comment type="caution">
    <text evidence="1">The sequence shown here is derived from an EMBL/GenBank/DDBJ whole genome shotgun (WGS) entry which is preliminary data.</text>
</comment>
<dbReference type="OrthoDB" id="8001392at2"/>